<name>A0A4P7UA50_9ACTN</name>
<feature type="domain" description="Transcription regulator PadR N-terminal" evidence="1">
    <location>
        <begin position="7"/>
        <end position="91"/>
    </location>
</feature>
<evidence type="ECO:0000313" key="5">
    <source>
        <dbReference type="Proteomes" id="UP000297025"/>
    </source>
</evidence>
<dbReference type="OrthoDB" id="3186544at2"/>
<dbReference type="InterPro" id="IPR036388">
    <property type="entry name" value="WH-like_DNA-bd_sf"/>
</dbReference>
<dbReference type="Proteomes" id="UP000297025">
    <property type="component" value="Chromosome"/>
</dbReference>
<keyword evidence="6" id="KW-1185">Reference proteome</keyword>
<dbReference type="Gene3D" id="1.10.10.10">
    <property type="entry name" value="Winged helix-like DNA-binding domain superfamily/Winged helix DNA-binding domain"/>
    <property type="match status" value="1"/>
</dbReference>
<reference evidence="4 5" key="1">
    <citation type="journal article" date="2008" name="Int. J. Syst. Evol. Microbiol.">
        <title>Nocardioides daphniae sp. nov., isolated from Daphnia cucullata (Crustacea: Cladocera).</title>
        <authorList>
            <person name="Toth E.M."/>
            <person name="Keki Z."/>
            <person name="Homonnay Z.G."/>
            <person name="Borsodi A.K."/>
            <person name="Marialigeti K."/>
            <person name="Schumann P."/>
        </authorList>
    </citation>
    <scope>NUCLEOTIDE SEQUENCE [LARGE SCALE GENOMIC DNA]</scope>
    <source>
        <strain evidence="4 5">JCM 16608</strain>
    </source>
</reference>
<gene>
    <name evidence="4" type="ORF">E2C04_01290</name>
    <name evidence="3" type="ORF">GCM10007231_05260</name>
</gene>
<evidence type="ECO:0000313" key="6">
    <source>
        <dbReference type="Proteomes" id="UP000630594"/>
    </source>
</evidence>
<organism evidence="4 5">
    <name type="scientific">Nocardioides daphniae</name>
    <dbReference type="NCBI Taxonomy" id="402297"/>
    <lineage>
        <taxon>Bacteria</taxon>
        <taxon>Bacillati</taxon>
        <taxon>Actinomycetota</taxon>
        <taxon>Actinomycetes</taxon>
        <taxon>Propionibacteriales</taxon>
        <taxon>Nocardioidaceae</taxon>
        <taxon>Nocardioides</taxon>
    </lineage>
</organism>
<dbReference type="Proteomes" id="UP000630594">
    <property type="component" value="Unassembled WGS sequence"/>
</dbReference>
<evidence type="ECO:0000259" key="2">
    <source>
        <dbReference type="Pfam" id="PF10400"/>
    </source>
</evidence>
<dbReference type="RefSeq" id="WP_135831224.1">
    <property type="nucleotide sequence ID" value="NZ_BMCK01000001.1"/>
</dbReference>
<evidence type="ECO:0000313" key="4">
    <source>
        <dbReference type="EMBL" id="QCC76175.1"/>
    </source>
</evidence>
<protein>
    <submittedName>
        <fullName evidence="3 4">Transcriptional regulator</fullName>
    </submittedName>
</protein>
<dbReference type="Pfam" id="PF03551">
    <property type="entry name" value="PadR"/>
    <property type="match status" value="1"/>
</dbReference>
<dbReference type="Pfam" id="PF10400">
    <property type="entry name" value="Vir_act_alpha_C"/>
    <property type="match status" value="1"/>
</dbReference>
<dbReference type="KEGG" id="ndp:E2C04_01290"/>
<dbReference type="PANTHER" id="PTHR43252">
    <property type="entry name" value="TRANSCRIPTIONAL REGULATOR YQJI"/>
    <property type="match status" value="1"/>
</dbReference>
<dbReference type="InterPro" id="IPR018309">
    <property type="entry name" value="Tscrpt_reg_PadR_C"/>
</dbReference>
<dbReference type="SUPFAM" id="SSF46785">
    <property type="entry name" value="Winged helix' DNA-binding domain"/>
    <property type="match status" value="1"/>
</dbReference>
<reference evidence="3" key="5">
    <citation type="submission" date="2024-05" db="EMBL/GenBank/DDBJ databases">
        <authorList>
            <person name="Sun Q."/>
            <person name="Sedlacek I."/>
        </authorList>
    </citation>
    <scope>NUCLEOTIDE SEQUENCE</scope>
    <source>
        <strain evidence="3">CCM 7403</strain>
    </source>
</reference>
<reference evidence="4" key="4">
    <citation type="submission" date="2019-03" db="EMBL/GenBank/DDBJ databases">
        <authorList>
            <person name="Huang Y."/>
        </authorList>
    </citation>
    <scope>NUCLEOTIDE SEQUENCE</scope>
    <source>
        <strain evidence="4">JCM 16608</strain>
    </source>
</reference>
<dbReference type="InterPro" id="IPR036390">
    <property type="entry name" value="WH_DNA-bd_sf"/>
</dbReference>
<sequence>MSIKQSMLALLQQGPMYGYQLRSEFEERTGSTWPLNIGQVYTTLTRLERDGLIEVVDTGHGEARGEAEGATDGAGERQVSYRLTEAGAKEADSWFTSPVPRTQPPRDELAIKLALAVTLPGVDIGQLIQRQRAATMAALQEHTRAKRSQTADPASVEGLALGLVLDSLVFDTEAEIRWLDHCESRLRRAAAARTATPTQEEDR</sequence>
<reference evidence="3" key="2">
    <citation type="journal article" date="2014" name="Int. J. Syst. Evol. Microbiol.">
        <title>Complete genome of a new Firmicutes species belonging to the dominant human colonic microbiota ('Ruminococcus bicirculans') reveals two chromosomes and a selective capacity to utilize plant glucans.</title>
        <authorList>
            <consortium name="NISC Comparative Sequencing Program"/>
            <person name="Wegmann U."/>
            <person name="Louis P."/>
            <person name="Goesmann A."/>
            <person name="Henrissat B."/>
            <person name="Duncan S.H."/>
            <person name="Flint H.J."/>
        </authorList>
    </citation>
    <scope>NUCLEOTIDE SEQUENCE</scope>
    <source>
        <strain evidence="3">CCM 7403</strain>
    </source>
</reference>
<feature type="domain" description="Transcription regulator PadR C-terminal" evidence="2">
    <location>
        <begin position="106"/>
        <end position="186"/>
    </location>
</feature>
<evidence type="ECO:0000259" key="1">
    <source>
        <dbReference type="Pfam" id="PF03551"/>
    </source>
</evidence>
<proteinExistence type="predicted"/>
<dbReference type="EMBL" id="BMCK01000001">
    <property type="protein sequence ID" value="GGD09354.1"/>
    <property type="molecule type" value="Genomic_DNA"/>
</dbReference>
<dbReference type="PANTHER" id="PTHR43252:SF6">
    <property type="entry name" value="NEGATIVE TRANSCRIPTION REGULATOR PADR"/>
    <property type="match status" value="1"/>
</dbReference>
<dbReference type="EMBL" id="CP038462">
    <property type="protein sequence ID" value="QCC76175.1"/>
    <property type="molecule type" value="Genomic_DNA"/>
</dbReference>
<accession>A0A4P7UA50</accession>
<dbReference type="InterPro" id="IPR005149">
    <property type="entry name" value="Tscrpt_reg_PadR_N"/>
</dbReference>
<dbReference type="AlphaFoldDB" id="A0A4P7UA50"/>
<evidence type="ECO:0000313" key="3">
    <source>
        <dbReference type="EMBL" id="GGD09354.1"/>
    </source>
</evidence>
<reference evidence="6" key="3">
    <citation type="journal article" date="2019" name="Int. J. Syst. Evol. Microbiol.">
        <title>The Global Catalogue of Microorganisms (GCM) 10K type strain sequencing project: providing services to taxonomists for standard genome sequencing and annotation.</title>
        <authorList>
            <consortium name="The Broad Institute Genomics Platform"/>
            <consortium name="The Broad Institute Genome Sequencing Center for Infectious Disease"/>
            <person name="Wu L."/>
            <person name="Ma J."/>
        </authorList>
    </citation>
    <scope>NUCLEOTIDE SEQUENCE [LARGE SCALE GENOMIC DNA]</scope>
    <source>
        <strain evidence="6">CCM 7403</strain>
    </source>
</reference>